<organism evidence="6 7">
    <name type="scientific">Fervidicella metallireducens AeB</name>
    <dbReference type="NCBI Taxonomy" id="1403537"/>
    <lineage>
        <taxon>Bacteria</taxon>
        <taxon>Bacillati</taxon>
        <taxon>Bacillota</taxon>
        <taxon>Clostridia</taxon>
        <taxon>Eubacteriales</taxon>
        <taxon>Clostridiaceae</taxon>
        <taxon>Fervidicella</taxon>
    </lineage>
</organism>
<keyword evidence="3 5" id="KW-1133">Transmembrane helix</keyword>
<comment type="caution">
    <text evidence="6">The sequence shown here is derived from an EMBL/GenBank/DDBJ whole genome shotgun (WGS) entry which is preliminary data.</text>
</comment>
<evidence type="ECO:0000256" key="3">
    <source>
        <dbReference type="ARBA" id="ARBA00022989"/>
    </source>
</evidence>
<reference evidence="6 7" key="1">
    <citation type="journal article" date="2014" name="Genome Announc.">
        <title>Draft Genome Sequence of Fervidicella metallireducens Strain AeBT, an Iron-Reducing Thermoanaerobe from the Great Artesian Basin.</title>
        <authorList>
            <person name="Patel B.K."/>
        </authorList>
    </citation>
    <scope>NUCLEOTIDE SEQUENCE [LARGE SCALE GENOMIC DNA]</scope>
    <source>
        <strain evidence="6 7">AeB</strain>
    </source>
</reference>
<proteinExistence type="predicted"/>
<dbReference type="RefSeq" id="WP_035379576.1">
    <property type="nucleotide sequence ID" value="NZ_AZQP01000019.1"/>
</dbReference>
<evidence type="ECO:0000313" key="6">
    <source>
        <dbReference type="EMBL" id="EYE88525.1"/>
    </source>
</evidence>
<dbReference type="GO" id="GO:0016020">
    <property type="term" value="C:membrane"/>
    <property type="evidence" value="ECO:0007669"/>
    <property type="project" value="UniProtKB-SubCell"/>
</dbReference>
<keyword evidence="4 5" id="KW-0472">Membrane</keyword>
<dbReference type="OrthoDB" id="9778756at2"/>
<dbReference type="SUPFAM" id="SSF144091">
    <property type="entry name" value="Rhomboid-like"/>
    <property type="match status" value="1"/>
</dbReference>
<evidence type="ECO:0000313" key="7">
    <source>
        <dbReference type="Proteomes" id="UP000019681"/>
    </source>
</evidence>
<name>A0A017RX89_9CLOT</name>
<dbReference type="InterPro" id="IPR035952">
    <property type="entry name" value="Rhomboid-like_sf"/>
</dbReference>
<protein>
    <submittedName>
        <fullName evidence="6">Membrane protein</fullName>
    </submittedName>
</protein>
<gene>
    <name evidence="6" type="ORF">Q428_07555</name>
</gene>
<accession>A0A017RX89</accession>
<dbReference type="Gene3D" id="1.20.1540.10">
    <property type="entry name" value="Rhomboid-like"/>
    <property type="match status" value="1"/>
</dbReference>
<evidence type="ECO:0000256" key="4">
    <source>
        <dbReference type="ARBA" id="ARBA00023136"/>
    </source>
</evidence>
<keyword evidence="7" id="KW-1185">Reference proteome</keyword>
<sequence>MSWIDKLERKFGRYAIKGLMTYITGITGFVFCVGFFDQTGMFADKIALIPSLVLKGEIWRLFTYIFIPPTNSLIWIIFILQLYYMIGITLEHEWGSFRFNLYYFLGMIGTTIAAFITNGYGTSVYLNLSLFLAFAKIYPDYEFLLFFVLPVKVKYLAYLDWFFIIVSIITLPLPSKIAAIMSVINYFVFFGKDIVTNTATRGKSRHRKAQFQKKYNAVKKAYTHKCSVCGITDADNPEMEFRYCSKCEGIRCYCMEHIADHQHIQKKEESKVINFPNSEIK</sequence>
<feature type="transmembrane region" description="Helical" evidence="5">
    <location>
        <begin position="126"/>
        <end position="148"/>
    </location>
</feature>
<keyword evidence="2 5" id="KW-0812">Transmembrane</keyword>
<evidence type="ECO:0000256" key="5">
    <source>
        <dbReference type="SAM" id="Phobius"/>
    </source>
</evidence>
<feature type="transmembrane region" description="Helical" evidence="5">
    <location>
        <begin position="14"/>
        <end position="36"/>
    </location>
</feature>
<evidence type="ECO:0000256" key="1">
    <source>
        <dbReference type="ARBA" id="ARBA00004141"/>
    </source>
</evidence>
<feature type="transmembrane region" description="Helical" evidence="5">
    <location>
        <begin position="102"/>
        <end position="120"/>
    </location>
</feature>
<dbReference type="Proteomes" id="UP000019681">
    <property type="component" value="Unassembled WGS sequence"/>
</dbReference>
<evidence type="ECO:0000256" key="2">
    <source>
        <dbReference type="ARBA" id="ARBA00022692"/>
    </source>
</evidence>
<dbReference type="STRING" id="1403537.Q428_07555"/>
<dbReference type="EMBL" id="AZQP01000019">
    <property type="protein sequence ID" value="EYE88525.1"/>
    <property type="molecule type" value="Genomic_DNA"/>
</dbReference>
<dbReference type="AlphaFoldDB" id="A0A017RX89"/>
<comment type="subcellular location">
    <subcellularLocation>
        <location evidence="1">Membrane</location>
        <topology evidence="1">Multi-pass membrane protein</topology>
    </subcellularLocation>
</comment>